<sequence>MTHDPSPPPPDRDPWKAPPPRAKSPGSPGKPRRKPSGKRRVPPHDVVTAYHLWLVIILLGALAIPFRMARMAQDLDTLAEQLLEQTEQQSADIELTLEQARVLAGVTIGILGLALLLLLGIILLAARAMLRGKQWGRVGLSALAIVLVVLAIPVFFVSSGEGILLFIDSGITVVQAVFGVGAIIAMHRGESTRYFLGEDIHD</sequence>
<gene>
    <name evidence="4" type="ORF">HT102_05465</name>
</gene>
<keyword evidence="3" id="KW-0472">Membrane</keyword>
<evidence type="ECO:0000256" key="3">
    <source>
        <dbReference type="SAM" id="Phobius"/>
    </source>
</evidence>
<feature type="transmembrane region" description="Helical" evidence="3">
    <location>
        <begin position="47"/>
        <end position="66"/>
    </location>
</feature>
<evidence type="ECO:0000256" key="1">
    <source>
        <dbReference type="SAM" id="Coils"/>
    </source>
</evidence>
<dbReference type="AlphaFoldDB" id="A0A927JAY0"/>
<dbReference type="Proteomes" id="UP000642993">
    <property type="component" value="Unassembled WGS sequence"/>
</dbReference>
<name>A0A927JAY0_9ACTN</name>
<reference evidence="4" key="1">
    <citation type="submission" date="2020-09" db="EMBL/GenBank/DDBJ databases">
        <title>Hoyosella lacisalsi sp. nov., a halotolerant actinobacterium isolated from soil of Lake Gudzhirganskoe.</title>
        <authorList>
            <person name="Yang Q."/>
            <person name="Guo P.Y."/>
            <person name="Liu S.W."/>
            <person name="Li F.N."/>
            <person name="Sun C.H."/>
        </authorList>
    </citation>
    <scope>NUCLEOTIDE SEQUENCE</scope>
    <source>
        <strain evidence="4">G463</strain>
    </source>
</reference>
<keyword evidence="1" id="KW-0175">Coiled coil</keyword>
<dbReference type="EMBL" id="JACYWE010000002">
    <property type="protein sequence ID" value="MBD8505929.1"/>
    <property type="molecule type" value="Genomic_DNA"/>
</dbReference>
<feature type="region of interest" description="Disordered" evidence="2">
    <location>
        <begin position="1"/>
        <end position="42"/>
    </location>
</feature>
<organism evidence="4 5">
    <name type="scientific">Lolliginicoccus lacisalsi</name>
    <dbReference type="NCBI Taxonomy" id="2742202"/>
    <lineage>
        <taxon>Bacteria</taxon>
        <taxon>Bacillati</taxon>
        <taxon>Actinomycetota</taxon>
        <taxon>Actinomycetes</taxon>
        <taxon>Mycobacteriales</taxon>
        <taxon>Hoyosellaceae</taxon>
        <taxon>Lolliginicoccus</taxon>
    </lineage>
</organism>
<feature type="compositionally biased region" description="Basic residues" evidence="2">
    <location>
        <begin position="30"/>
        <end position="41"/>
    </location>
</feature>
<keyword evidence="5" id="KW-1185">Reference proteome</keyword>
<dbReference type="RefSeq" id="WP_192038373.1">
    <property type="nucleotide sequence ID" value="NZ_JACYWE010000002.1"/>
</dbReference>
<accession>A0A927JAY0</accession>
<feature type="transmembrane region" description="Helical" evidence="3">
    <location>
        <begin position="163"/>
        <end position="186"/>
    </location>
</feature>
<evidence type="ECO:0000313" key="5">
    <source>
        <dbReference type="Proteomes" id="UP000642993"/>
    </source>
</evidence>
<feature type="transmembrane region" description="Helical" evidence="3">
    <location>
        <begin position="138"/>
        <end position="157"/>
    </location>
</feature>
<proteinExistence type="predicted"/>
<protein>
    <submittedName>
        <fullName evidence="4">Uncharacterized protein</fullName>
    </submittedName>
</protein>
<evidence type="ECO:0000313" key="4">
    <source>
        <dbReference type="EMBL" id="MBD8505929.1"/>
    </source>
</evidence>
<keyword evidence="3" id="KW-0812">Transmembrane</keyword>
<keyword evidence="3" id="KW-1133">Transmembrane helix</keyword>
<feature type="transmembrane region" description="Helical" evidence="3">
    <location>
        <begin position="102"/>
        <end position="126"/>
    </location>
</feature>
<evidence type="ECO:0000256" key="2">
    <source>
        <dbReference type="SAM" id="MobiDB-lite"/>
    </source>
</evidence>
<feature type="coiled-coil region" evidence="1">
    <location>
        <begin position="68"/>
        <end position="103"/>
    </location>
</feature>
<comment type="caution">
    <text evidence="4">The sequence shown here is derived from an EMBL/GenBank/DDBJ whole genome shotgun (WGS) entry which is preliminary data.</text>
</comment>